<protein>
    <submittedName>
        <fullName evidence="1">Uncharacterized protein</fullName>
    </submittedName>
</protein>
<dbReference type="EMBL" id="FTOL01000019">
    <property type="protein sequence ID" value="SIT26082.1"/>
    <property type="molecule type" value="Genomic_DNA"/>
</dbReference>
<gene>
    <name evidence="1" type="ORF">SAMN05421786_1194</name>
</gene>
<accession>A0A1N7QT46</accession>
<organism evidence="1 2">
    <name type="scientific">Chryseobacterium ureilyticum</name>
    <dbReference type="NCBI Taxonomy" id="373668"/>
    <lineage>
        <taxon>Bacteria</taxon>
        <taxon>Pseudomonadati</taxon>
        <taxon>Bacteroidota</taxon>
        <taxon>Flavobacteriia</taxon>
        <taxon>Flavobacteriales</taxon>
        <taxon>Weeksellaceae</taxon>
        <taxon>Chryseobacterium group</taxon>
        <taxon>Chryseobacterium</taxon>
    </lineage>
</organism>
<proteinExistence type="predicted"/>
<sequence>MAAQKKGHIQIFAKNIRGTANGGILEESKYTKNISGGRHIQNGLAGGINNDVNKGRHSVEVTRVKTIECLDDFEEGSANDGSDVNKKEGILYGKTYRFKVKEYTNGEPRNQNSIRWAIEYIDPETGRKTENILTNKDYRGIELNVSFTSHECCGGNLEVRAYIENSEIEGKLPVFMHNRFRWFDRKVLEDQVEQRRDKPYLADQNDTPTCGMAAILYILAKKDFEKYKNFVLMLHRTGIGICNNYKIDVDESKHLLEMNPVTNTKYPSNPNKMPYADWIPFSCMRDKENELKDFDGENDEVFDGSTLPRELSKLMRNVLNFTSVIDNTNVVFTKGALPWDGEDSSSREVAKMQELYLDGYTVCMLINANMLSNKKSGVFTPIEHWIVFEGVIGGTITPDVYDFEVFTWGEIRKVIINPSVFSTNFYGYVYGK</sequence>
<dbReference type="Proteomes" id="UP000186744">
    <property type="component" value="Unassembled WGS sequence"/>
</dbReference>
<dbReference type="RefSeq" id="WP_076554303.1">
    <property type="nucleotide sequence ID" value="NZ_FTOL01000019.1"/>
</dbReference>
<name>A0A1N7QT46_9FLAO</name>
<reference evidence="2" key="1">
    <citation type="submission" date="2017-01" db="EMBL/GenBank/DDBJ databases">
        <authorList>
            <person name="Varghese N."/>
            <person name="Submissions S."/>
        </authorList>
    </citation>
    <scope>NUCLEOTIDE SEQUENCE [LARGE SCALE GENOMIC DNA]</scope>
    <source>
        <strain evidence="2">DSM 18017</strain>
    </source>
</reference>
<evidence type="ECO:0000313" key="1">
    <source>
        <dbReference type="EMBL" id="SIT26082.1"/>
    </source>
</evidence>
<dbReference type="AlphaFoldDB" id="A0A1N7QT46"/>
<keyword evidence="2" id="KW-1185">Reference proteome</keyword>
<evidence type="ECO:0000313" key="2">
    <source>
        <dbReference type="Proteomes" id="UP000186744"/>
    </source>
</evidence>
<dbReference type="STRING" id="373668.SAMN05421786_1194"/>
<dbReference type="OrthoDB" id="6717961at2"/>